<feature type="region of interest" description="Disordered" evidence="1">
    <location>
        <begin position="278"/>
        <end position="303"/>
    </location>
</feature>
<dbReference type="PROSITE" id="PS51257">
    <property type="entry name" value="PROKAR_LIPOPROTEIN"/>
    <property type="match status" value="1"/>
</dbReference>
<evidence type="ECO:0000313" key="2">
    <source>
        <dbReference type="EMBL" id="SEP73679.1"/>
    </source>
</evidence>
<organism evidence="2 3">
    <name type="scientific">Treponema bryantii</name>
    <dbReference type="NCBI Taxonomy" id="163"/>
    <lineage>
        <taxon>Bacteria</taxon>
        <taxon>Pseudomonadati</taxon>
        <taxon>Spirochaetota</taxon>
        <taxon>Spirochaetia</taxon>
        <taxon>Spirochaetales</taxon>
        <taxon>Treponemataceae</taxon>
        <taxon>Treponema</taxon>
    </lineage>
</organism>
<sequence length="371" mass="43968">MNARFILRQSFLFSLIFLLLATLFVSCKKRGQQTDVENSAEEKSDEELYSFYSPAEDDASWVEELLLHIEEERIAEELSKMEDSLTEYQIDEIPPEVSETEETAESEETQAEEKVFIGKNNEMRFFEYNNEILMPQYTEDGLIIIHSADGNVVRNFYNNDYQLVKKEEWKIASASDAKKLRSEIFVYSEETGKVIKKDILTDTDVETVNYNSDSSPVASVKYILKDEKRYLVMERNWFYDEQNRILKDEQKEYSYKDSVYDNKPVLFSKRYEYNYTNTDELNNEKDAEDTTENTTDNTAPIPPDSKYFENDVLKMQNQYTKKKGTYLTRIYFDSVFSVITYYEDDFRLRDEYYNNGRLFRTKVYERVGEGN</sequence>
<protein>
    <submittedName>
        <fullName evidence="2">Uncharacterized protein</fullName>
    </submittedName>
</protein>
<dbReference type="EMBL" id="FOFU01000001">
    <property type="protein sequence ID" value="SEP73679.1"/>
    <property type="molecule type" value="Genomic_DNA"/>
</dbReference>
<keyword evidence="3" id="KW-1185">Reference proteome</keyword>
<reference evidence="2 3" key="1">
    <citation type="submission" date="2016-10" db="EMBL/GenBank/DDBJ databases">
        <authorList>
            <person name="de Groot N.N."/>
        </authorList>
    </citation>
    <scope>NUCLEOTIDE SEQUENCE [LARGE SCALE GENOMIC DNA]</scope>
    <source>
        <strain evidence="2 3">B25</strain>
    </source>
</reference>
<gene>
    <name evidence="2" type="ORF">SAMN04487977_101265</name>
</gene>
<dbReference type="Proteomes" id="UP000182360">
    <property type="component" value="Unassembled WGS sequence"/>
</dbReference>
<evidence type="ECO:0000256" key="1">
    <source>
        <dbReference type="SAM" id="MobiDB-lite"/>
    </source>
</evidence>
<dbReference type="RefSeq" id="WP_074640169.1">
    <property type="nucleotide sequence ID" value="NZ_FOFU01000001.1"/>
</dbReference>
<dbReference type="AlphaFoldDB" id="A0A1H9AAJ6"/>
<proteinExistence type="predicted"/>
<dbReference type="OrthoDB" id="9824624at2"/>
<accession>A0A1H9AAJ6</accession>
<name>A0A1H9AAJ6_9SPIR</name>
<evidence type="ECO:0000313" key="3">
    <source>
        <dbReference type="Proteomes" id="UP000182360"/>
    </source>
</evidence>